<dbReference type="InterPro" id="IPR014284">
    <property type="entry name" value="RNA_pol_sigma-70_dom"/>
</dbReference>
<evidence type="ECO:0000256" key="4">
    <source>
        <dbReference type="ARBA" id="ARBA00023163"/>
    </source>
</evidence>
<evidence type="ECO:0000313" key="7">
    <source>
        <dbReference type="EMBL" id="PCJ39394.1"/>
    </source>
</evidence>
<dbReference type="InterPro" id="IPR013324">
    <property type="entry name" value="RNA_pol_sigma_r3/r4-like"/>
</dbReference>
<dbReference type="Gene3D" id="1.10.10.10">
    <property type="entry name" value="Winged helix-like DNA-binding domain superfamily/Winged helix DNA-binding domain"/>
    <property type="match status" value="1"/>
</dbReference>
<dbReference type="GO" id="GO:0016987">
    <property type="term" value="F:sigma factor activity"/>
    <property type="evidence" value="ECO:0007669"/>
    <property type="project" value="UniProtKB-KW"/>
</dbReference>
<comment type="similarity">
    <text evidence="1">Belongs to the sigma-70 factor family. ECF subfamily.</text>
</comment>
<proteinExistence type="inferred from homology"/>
<name>A0A2A5C689_9GAMM</name>
<dbReference type="Gene3D" id="1.10.1740.10">
    <property type="match status" value="1"/>
</dbReference>
<dbReference type="InterPro" id="IPR039425">
    <property type="entry name" value="RNA_pol_sigma-70-like"/>
</dbReference>
<accession>A0A2A5C689</accession>
<dbReference type="NCBIfam" id="TIGR02937">
    <property type="entry name" value="sigma70-ECF"/>
    <property type="match status" value="1"/>
</dbReference>
<dbReference type="GO" id="GO:0003677">
    <property type="term" value="F:DNA binding"/>
    <property type="evidence" value="ECO:0007669"/>
    <property type="project" value="InterPro"/>
</dbReference>
<dbReference type="Pfam" id="PF04542">
    <property type="entry name" value="Sigma70_r2"/>
    <property type="match status" value="1"/>
</dbReference>
<dbReference type="Proteomes" id="UP000228987">
    <property type="component" value="Unassembled WGS sequence"/>
</dbReference>
<evidence type="ECO:0000313" key="8">
    <source>
        <dbReference type="Proteomes" id="UP000228987"/>
    </source>
</evidence>
<comment type="caution">
    <text evidence="7">The sequence shown here is derived from an EMBL/GenBank/DDBJ whole genome shotgun (WGS) entry which is preliminary data.</text>
</comment>
<dbReference type="InterPro" id="IPR036388">
    <property type="entry name" value="WH-like_DNA-bd_sf"/>
</dbReference>
<dbReference type="SUPFAM" id="SSF88659">
    <property type="entry name" value="Sigma3 and sigma4 domains of RNA polymerase sigma factors"/>
    <property type="match status" value="1"/>
</dbReference>
<dbReference type="PANTHER" id="PTHR43133:SF63">
    <property type="entry name" value="RNA POLYMERASE SIGMA FACTOR FECI-RELATED"/>
    <property type="match status" value="1"/>
</dbReference>
<evidence type="ECO:0000259" key="5">
    <source>
        <dbReference type="Pfam" id="PF04542"/>
    </source>
</evidence>
<dbReference type="GO" id="GO:0006352">
    <property type="term" value="P:DNA-templated transcription initiation"/>
    <property type="evidence" value="ECO:0007669"/>
    <property type="project" value="InterPro"/>
</dbReference>
<feature type="domain" description="RNA polymerase sigma factor 70 region 4 type 2" evidence="6">
    <location>
        <begin position="134"/>
        <end position="176"/>
    </location>
</feature>
<evidence type="ECO:0008006" key="9">
    <source>
        <dbReference type="Google" id="ProtNLM"/>
    </source>
</evidence>
<dbReference type="PANTHER" id="PTHR43133">
    <property type="entry name" value="RNA POLYMERASE ECF-TYPE SIGMA FACTO"/>
    <property type="match status" value="1"/>
</dbReference>
<dbReference type="AlphaFoldDB" id="A0A2A5C689"/>
<keyword evidence="4" id="KW-0804">Transcription</keyword>
<dbReference type="Pfam" id="PF08281">
    <property type="entry name" value="Sigma70_r4_2"/>
    <property type="match status" value="1"/>
</dbReference>
<dbReference type="EMBL" id="NVWI01000015">
    <property type="protein sequence ID" value="PCJ39394.1"/>
    <property type="molecule type" value="Genomic_DNA"/>
</dbReference>
<protein>
    <recommendedName>
        <fullName evidence="9">Sigma-70 family RNA polymerase sigma factor</fullName>
    </recommendedName>
</protein>
<evidence type="ECO:0000256" key="2">
    <source>
        <dbReference type="ARBA" id="ARBA00023015"/>
    </source>
</evidence>
<dbReference type="SUPFAM" id="SSF88946">
    <property type="entry name" value="Sigma2 domain of RNA polymerase sigma factors"/>
    <property type="match status" value="1"/>
</dbReference>
<dbReference type="InterPro" id="IPR013325">
    <property type="entry name" value="RNA_pol_sigma_r2"/>
</dbReference>
<dbReference type="InterPro" id="IPR013249">
    <property type="entry name" value="RNA_pol_sigma70_r4_t2"/>
</dbReference>
<reference evidence="8" key="1">
    <citation type="submission" date="2017-08" db="EMBL/GenBank/DDBJ databases">
        <title>A dynamic microbial community with high functional redundancy inhabits the cold, oxic subseafloor aquifer.</title>
        <authorList>
            <person name="Tully B.J."/>
            <person name="Wheat C.G."/>
            <person name="Glazer B.T."/>
            <person name="Huber J.A."/>
        </authorList>
    </citation>
    <scope>NUCLEOTIDE SEQUENCE [LARGE SCALE GENOMIC DNA]</scope>
</reference>
<keyword evidence="3" id="KW-0731">Sigma factor</keyword>
<sequence>MDFRTIKNNKNIACKKDALRLNENFKKIEKYQFSLQKFLEIRVKSKAVALELTQDAFERFITVNSQEKIEFPRAFLFRIASNLALNYLRREKIYVVQGEGEESQENAFSQEPSPEEWARYEETQARFKLAYTGLPLRCQEVFYLRRVSELSTKEIAQKLGISQRMVQKYLIKIMKHFRKNLIGAGKN</sequence>
<organism evidence="7 8">
    <name type="scientific">SAR86 cluster bacterium</name>
    <dbReference type="NCBI Taxonomy" id="2030880"/>
    <lineage>
        <taxon>Bacteria</taxon>
        <taxon>Pseudomonadati</taxon>
        <taxon>Pseudomonadota</taxon>
        <taxon>Gammaproteobacteria</taxon>
        <taxon>SAR86 cluster</taxon>
    </lineage>
</organism>
<dbReference type="InterPro" id="IPR007627">
    <property type="entry name" value="RNA_pol_sigma70_r2"/>
</dbReference>
<gene>
    <name evidence="7" type="ORF">COA71_14100</name>
</gene>
<keyword evidence="2" id="KW-0805">Transcription regulation</keyword>
<feature type="domain" description="RNA polymerase sigma-70 region 2" evidence="5">
    <location>
        <begin position="35"/>
        <end position="92"/>
    </location>
</feature>
<evidence type="ECO:0000259" key="6">
    <source>
        <dbReference type="Pfam" id="PF08281"/>
    </source>
</evidence>
<evidence type="ECO:0000256" key="3">
    <source>
        <dbReference type="ARBA" id="ARBA00023082"/>
    </source>
</evidence>
<evidence type="ECO:0000256" key="1">
    <source>
        <dbReference type="ARBA" id="ARBA00010641"/>
    </source>
</evidence>